<evidence type="ECO:0000313" key="12">
    <source>
        <dbReference type="EMBL" id="MDW0118659.1"/>
    </source>
</evidence>
<evidence type="ECO:0000259" key="11">
    <source>
        <dbReference type="Pfam" id="PF07730"/>
    </source>
</evidence>
<comment type="caution">
    <text evidence="12">The sequence shown here is derived from an EMBL/GenBank/DDBJ whole genome shotgun (WGS) entry which is preliminary data.</text>
</comment>
<dbReference type="Pfam" id="PF07730">
    <property type="entry name" value="HisKA_3"/>
    <property type="match status" value="1"/>
</dbReference>
<dbReference type="Pfam" id="PF02518">
    <property type="entry name" value="HATPase_c"/>
    <property type="match status" value="1"/>
</dbReference>
<keyword evidence="8" id="KW-0902">Two-component regulatory system</keyword>
<dbReference type="Gene3D" id="1.20.5.1930">
    <property type="match status" value="1"/>
</dbReference>
<evidence type="ECO:0000256" key="2">
    <source>
        <dbReference type="ARBA" id="ARBA00012438"/>
    </source>
</evidence>
<evidence type="ECO:0000256" key="3">
    <source>
        <dbReference type="ARBA" id="ARBA00022553"/>
    </source>
</evidence>
<dbReference type="EMBL" id="JAUBDJ010000016">
    <property type="protein sequence ID" value="MDW0118659.1"/>
    <property type="molecule type" value="Genomic_DNA"/>
</dbReference>
<dbReference type="EC" id="2.7.13.3" evidence="2"/>
<dbReference type="PANTHER" id="PTHR24421:SF10">
    <property type="entry name" value="NITRATE_NITRITE SENSOR PROTEIN NARQ"/>
    <property type="match status" value="1"/>
</dbReference>
<dbReference type="InterPro" id="IPR036890">
    <property type="entry name" value="HATPase_C_sf"/>
</dbReference>
<organism evidence="12 13">
    <name type="scientific">Sporosarcina thermotolerans</name>
    <dbReference type="NCBI Taxonomy" id="633404"/>
    <lineage>
        <taxon>Bacteria</taxon>
        <taxon>Bacillati</taxon>
        <taxon>Bacillota</taxon>
        <taxon>Bacilli</taxon>
        <taxon>Bacillales</taxon>
        <taxon>Caryophanaceae</taxon>
        <taxon>Sporosarcina</taxon>
    </lineage>
</organism>
<dbReference type="Gene3D" id="3.30.565.10">
    <property type="entry name" value="Histidine kinase-like ATPase, C-terminal domain"/>
    <property type="match status" value="1"/>
</dbReference>
<proteinExistence type="predicted"/>
<keyword evidence="6 12" id="KW-0418">Kinase</keyword>
<dbReference type="GO" id="GO:0005524">
    <property type="term" value="F:ATP binding"/>
    <property type="evidence" value="ECO:0007669"/>
    <property type="project" value="UniProtKB-KW"/>
</dbReference>
<feature type="transmembrane region" description="Helical" evidence="9">
    <location>
        <begin position="85"/>
        <end position="102"/>
    </location>
</feature>
<keyword evidence="9" id="KW-0472">Membrane</keyword>
<dbReference type="GO" id="GO:0000155">
    <property type="term" value="F:phosphorelay sensor kinase activity"/>
    <property type="evidence" value="ECO:0007669"/>
    <property type="project" value="InterPro"/>
</dbReference>
<evidence type="ECO:0000256" key="9">
    <source>
        <dbReference type="SAM" id="Phobius"/>
    </source>
</evidence>
<dbReference type="InterPro" id="IPR003594">
    <property type="entry name" value="HATPase_dom"/>
</dbReference>
<dbReference type="AlphaFoldDB" id="A0AAW9AC93"/>
<feature type="transmembrane region" description="Helical" evidence="9">
    <location>
        <begin position="61"/>
        <end position="80"/>
    </location>
</feature>
<keyword evidence="3" id="KW-0597">Phosphoprotein</keyword>
<accession>A0AAW9AC93</accession>
<keyword evidence="13" id="KW-1185">Reference proteome</keyword>
<dbReference type="InterPro" id="IPR011712">
    <property type="entry name" value="Sig_transdc_His_kin_sub3_dim/P"/>
</dbReference>
<evidence type="ECO:0000256" key="4">
    <source>
        <dbReference type="ARBA" id="ARBA00022679"/>
    </source>
</evidence>
<keyword evidence="4" id="KW-0808">Transferase</keyword>
<sequence length="402" mass="45230">MKSVSLFLFSLVRIAMLVILSGYFFQMTDGIKDGRTIYIIGAIPIFIVSHFIQMANVREKTRILCSSIDFIVITGIGFLFSESGYLYLIFFGVFSTTVFLLYDRKKLLGLFSGAFVAIWILISLRLYAQTGIFSVSSNIVNVMFVIYGAFVGGLIRNSRNAKETIALQYKQLNESHGALQAAHRQLKDYAEQVEELTVIRERNEIAREIHDTVGHKMTALIVQLQVASEMAVRDSRKAKEVLGICEQLTRDALHEIRMSVRTLKEDYQEASFQEVLQGLLDEFSSMTLMETRLLIIGGTAEIPLTYQPTIKRIVQEGVTNAKKHGNADTCIVNIHIFEEEVRVEIKDDGKGEKNITPNFGLINMKERVTEHGGSFRIESIEGEGFEIMVSFPLQRIATGVTG</sequence>
<feature type="domain" description="Signal transduction histidine kinase subgroup 3 dimerisation and phosphoacceptor" evidence="11">
    <location>
        <begin position="201"/>
        <end position="266"/>
    </location>
</feature>
<evidence type="ECO:0000256" key="6">
    <source>
        <dbReference type="ARBA" id="ARBA00022777"/>
    </source>
</evidence>
<evidence type="ECO:0000313" key="13">
    <source>
        <dbReference type="Proteomes" id="UP001271648"/>
    </source>
</evidence>
<gene>
    <name evidence="12" type="ORF">QTL97_17180</name>
</gene>
<evidence type="ECO:0000256" key="1">
    <source>
        <dbReference type="ARBA" id="ARBA00000085"/>
    </source>
</evidence>
<protein>
    <recommendedName>
        <fullName evidence="2">histidine kinase</fullName>
        <ecNumber evidence="2">2.7.13.3</ecNumber>
    </recommendedName>
</protein>
<dbReference type="Proteomes" id="UP001271648">
    <property type="component" value="Unassembled WGS sequence"/>
</dbReference>
<feature type="transmembrane region" description="Helical" evidence="9">
    <location>
        <begin position="37"/>
        <end position="55"/>
    </location>
</feature>
<dbReference type="GO" id="GO:0046983">
    <property type="term" value="F:protein dimerization activity"/>
    <property type="evidence" value="ECO:0007669"/>
    <property type="project" value="InterPro"/>
</dbReference>
<keyword evidence="5" id="KW-0547">Nucleotide-binding</keyword>
<evidence type="ECO:0000256" key="7">
    <source>
        <dbReference type="ARBA" id="ARBA00022840"/>
    </source>
</evidence>
<keyword evidence="9" id="KW-0812">Transmembrane</keyword>
<evidence type="ECO:0000256" key="8">
    <source>
        <dbReference type="ARBA" id="ARBA00023012"/>
    </source>
</evidence>
<evidence type="ECO:0000256" key="5">
    <source>
        <dbReference type="ARBA" id="ARBA00022741"/>
    </source>
</evidence>
<dbReference type="SUPFAM" id="SSF55874">
    <property type="entry name" value="ATPase domain of HSP90 chaperone/DNA topoisomerase II/histidine kinase"/>
    <property type="match status" value="1"/>
</dbReference>
<feature type="transmembrane region" description="Helical" evidence="9">
    <location>
        <begin position="108"/>
        <end position="127"/>
    </location>
</feature>
<dbReference type="InterPro" id="IPR050482">
    <property type="entry name" value="Sensor_HK_TwoCompSys"/>
</dbReference>
<keyword evidence="7" id="KW-0067">ATP-binding</keyword>
<feature type="domain" description="Histidine kinase/HSP90-like ATPase" evidence="10">
    <location>
        <begin position="308"/>
        <end position="394"/>
    </location>
</feature>
<name>A0AAW9AC93_9BACL</name>
<dbReference type="RefSeq" id="WP_317941320.1">
    <property type="nucleotide sequence ID" value="NZ_JAUBDJ010000016.1"/>
</dbReference>
<dbReference type="GO" id="GO:0016020">
    <property type="term" value="C:membrane"/>
    <property type="evidence" value="ECO:0007669"/>
    <property type="project" value="InterPro"/>
</dbReference>
<comment type="catalytic activity">
    <reaction evidence="1">
        <text>ATP + protein L-histidine = ADP + protein N-phospho-L-histidine.</text>
        <dbReference type="EC" id="2.7.13.3"/>
    </reaction>
</comment>
<keyword evidence="9" id="KW-1133">Transmembrane helix</keyword>
<feature type="transmembrane region" description="Helical" evidence="9">
    <location>
        <begin position="139"/>
        <end position="155"/>
    </location>
</feature>
<feature type="transmembrane region" description="Helical" evidence="9">
    <location>
        <begin position="6"/>
        <end position="25"/>
    </location>
</feature>
<dbReference type="CDD" id="cd16917">
    <property type="entry name" value="HATPase_UhpB-NarQ-NarX-like"/>
    <property type="match status" value="1"/>
</dbReference>
<dbReference type="PANTHER" id="PTHR24421">
    <property type="entry name" value="NITRATE/NITRITE SENSOR PROTEIN NARX-RELATED"/>
    <property type="match status" value="1"/>
</dbReference>
<evidence type="ECO:0000259" key="10">
    <source>
        <dbReference type="Pfam" id="PF02518"/>
    </source>
</evidence>
<reference evidence="12 13" key="1">
    <citation type="submission" date="2023-06" db="EMBL/GenBank/DDBJ databases">
        <title>Sporosarcina sp. nov., isolated from Korean traditional fermented seafood 'Jeotgal'.</title>
        <authorList>
            <person name="Yang A.I."/>
            <person name="Shin N.-R."/>
        </authorList>
    </citation>
    <scope>NUCLEOTIDE SEQUENCE [LARGE SCALE GENOMIC DNA]</scope>
    <source>
        <strain evidence="12 13">KCTC43456</strain>
    </source>
</reference>